<evidence type="ECO:0000256" key="2">
    <source>
        <dbReference type="ARBA" id="ARBA00022448"/>
    </source>
</evidence>
<dbReference type="Proteomes" id="UP000218896">
    <property type="component" value="Unassembled WGS sequence"/>
</dbReference>
<dbReference type="OrthoDB" id="8727862at2"/>
<dbReference type="AlphaFoldDB" id="A0A2A2F4U9"/>
<proteinExistence type="inferred from homology"/>
<dbReference type="CDD" id="cd01347">
    <property type="entry name" value="ligand_gated_channel"/>
    <property type="match status" value="1"/>
</dbReference>
<dbReference type="InterPro" id="IPR036942">
    <property type="entry name" value="Beta-barrel_TonB_sf"/>
</dbReference>
<feature type="coiled-coil region" evidence="10">
    <location>
        <begin position="494"/>
        <end position="521"/>
    </location>
</feature>
<evidence type="ECO:0000256" key="5">
    <source>
        <dbReference type="ARBA" id="ARBA00023077"/>
    </source>
</evidence>
<dbReference type="EMBL" id="NSKD01000006">
    <property type="protein sequence ID" value="PAU79697.1"/>
    <property type="molecule type" value="Genomic_DNA"/>
</dbReference>
<name>A0A2A2F4U9_9GAMM</name>
<accession>A0A2A2F4U9</accession>
<evidence type="ECO:0000313" key="14">
    <source>
        <dbReference type="Proteomes" id="UP000218896"/>
    </source>
</evidence>
<dbReference type="InterPro" id="IPR012910">
    <property type="entry name" value="Plug_dom"/>
</dbReference>
<dbReference type="PROSITE" id="PS51257">
    <property type="entry name" value="PROKAR_LIPOPROTEIN"/>
    <property type="match status" value="1"/>
</dbReference>
<comment type="subcellular location">
    <subcellularLocation>
        <location evidence="1 8">Cell outer membrane</location>
        <topology evidence="1 8">Multi-pass membrane protein</topology>
    </subcellularLocation>
</comment>
<dbReference type="InterPro" id="IPR000531">
    <property type="entry name" value="Beta-barrel_TonB"/>
</dbReference>
<dbReference type="Gene3D" id="2.40.170.20">
    <property type="entry name" value="TonB-dependent receptor, beta-barrel domain"/>
    <property type="match status" value="1"/>
</dbReference>
<dbReference type="InterPro" id="IPR039426">
    <property type="entry name" value="TonB-dep_rcpt-like"/>
</dbReference>
<evidence type="ECO:0000259" key="12">
    <source>
        <dbReference type="Pfam" id="PF07715"/>
    </source>
</evidence>
<dbReference type="PROSITE" id="PS52016">
    <property type="entry name" value="TONB_DEPENDENT_REC_3"/>
    <property type="match status" value="1"/>
</dbReference>
<dbReference type="InterPro" id="IPR010104">
    <property type="entry name" value="TonB_rcpt_bac"/>
</dbReference>
<comment type="caution">
    <text evidence="13">The sequence shown here is derived from an EMBL/GenBank/DDBJ whole genome shotgun (WGS) entry which is preliminary data.</text>
</comment>
<dbReference type="InterPro" id="IPR037066">
    <property type="entry name" value="Plug_dom_sf"/>
</dbReference>
<keyword evidence="5 9" id="KW-0798">TonB box</keyword>
<dbReference type="Pfam" id="PF07715">
    <property type="entry name" value="Plug"/>
    <property type="match status" value="1"/>
</dbReference>
<dbReference type="SUPFAM" id="SSF56935">
    <property type="entry name" value="Porins"/>
    <property type="match status" value="1"/>
</dbReference>
<evidence type="ECO:0000256" key="1">
    <source>
        <dbReference type="ARBA" id="ARBA00004571"/>
    </source>
</evidence>
<evidence type="ECO:0000256" key="7">
    <source>
        <dbReference type="ARBA" id="ARBA00023237"/>
    </source>
</evidence>
<evidence type="ECO:0000313" key="13">
    <source>
        <dbReference type="EMBL" id="PAU79697.1"/>
    </source>
</evidence>
<evidence type="ECO:0000256" key="3">
    <source>
        <dbReference type="ARBA" id="ARBA00022452"/>
    </source>
</evidence>
<keyword evidence="6 8" id="KW-0472">Membrane</keyword>
<keyword evidence="10" id="KW-0175">Coiled coil</keyword>
<keyword evidence="2 8" id="KW-0813">Transport</keyword>
<organism evidence="13 14">
    <name type="scientific">Halovibrio salipaludis</name>
    <dbReference type="NCBI Taxonomy" id="2032626"/>
    <lineage>
        <taxon>Bacteria</taxon>
        <taxon>Pseudomonadati</taxon>
        <taxon>Pseudomonadota</taxon>
        <taxon>Gammaproteobacteria</taxon>
        <taxon>Oceanospirillales</taxon>
        <taxon>Halomonadaceae</taxon>
        <taxon>Halovibrio</taxon>
    </lineage>
</organism>
<dbReference type="Pfam" id="PF00593">
    <property type="entry name" value="TonB_dep_Rec_b-barrel"/>
    <property type="match status" value="1"/>
</dbReference>
<keyword evidence="4 8" id="KW-0812">Transmembrane</keyword>
<dbReference type="GO" id="GO:0009279">
    <property type="term" value="C:cell outer membrane"/>
    <property type="evidence" value="ECO:0007669"/>
    <property type="project" value="UniProtKB-SubCell"/>
</dbReference>
<dbReference type="RefSeq" id="WP_095618153.1">
    <property type="nucleotide sequence ID" value="NZ_NSKD01000006.1"/>
</dbReference>
<keyword evidence="3 8" id="KW-1134">Transmembrane beta strand</keyword>
<evidence type="ECO:0000256" key="9">
    <source>
        <dbReference type="RuleBase" id="RU003357"/>
    </source>
</evidence>
<reference evidence="13 14" key="1">
    <citation type="submission" date="2017-08" db="EMBL/GenBank/DDBJ databases">
        <title>Halovibrio sewagensis sp. nov., isolated from wastewater of high salinity.</title>
        <authorList>
            <person name="Dong X."/>
            <person name="Zhang G."/>
        </authorList>
    </citation>
    <scope>NUCLEOTIDE SEQUENCE [LARGE SCALE GENOMIC DNA]</scope>
    <source>
        <strain evidence="13 14">YL5-2</strain>
    </source>
</reference>
<evidence type="ECO:0000256" key="10">
    <source>
        <dbReference type="SAM" id="Coils"/>
    </source>
</evidence>
<keyword evidence="7 8" id="KW-0998">Cell outer membrane</keyword>
<protein>
    <submittedName>
        <fullName evidence="13">TonB-dependent receptor</fullName>
    </submittedName>
</protein>
<keyword evidence="14" id="KW-1185">Reference proteome</keyword>
<dbReference type="Gene3D" id="2.170.130.10">
    <property type="entry name" value="TonB-dependent receptor, plug domain"/>
    <property type="match status" value="1"/>
</dbReference>
<evidence type="ECO:0000256" key="8">
    <source>
        <dbReference type="PROSITE-ProRule" id="PRU01360"/>
    </source>
</evidence>
<dbReference type="NCBIfam" id="TIGR01782">
    <property type="entry name" value="TonB-Xanth-Caul"/>
    <property type="match status" value="1"/>
</dbReference>
<evidence type="ECO:0000256" key="6">
    <source>
        <dbReference type="ARBA" id="ARBA00023136"/>
    </source>
</evidence>
<feature type="domain" description="TonB-dependent receptor plug" evidence="12">
    <location>
        <begin position="64"/>
        <end position="168"/>
    </location>
</feature>
<comment type="similarity">
    <text evidence="8 9">Belongs to the TonB-dependent receptor family.</text>
</comment>
<dbReference type="PANTHER" id="PTHR40980">
    <property type="entry name" value="PLUG DOMAIN-CONTAINING PROTEIN"/>
    <property type="match status" value="1"/>
</dbReference>
<feature type="domain" description="TonB-dependent receptor-like beta-barrel" evidence="11">
    <location>
        <begin position="382"/>
        <end position="821"/>
    </location>
</feature>
<dbReference type="PANTHER" id="PTHR40980:SF4">
    <property type="entry name" value="TONB-DEPENDENT RECEPTOR-LIKE BETA-BARREL DOMAIN-CONTAINING PROTEIN"/>
    <property type="match status" value="1"/>
</dbReference>
<gene>
    <name evidence="13" type="ORF">CK501_12895</name>
</gene>
<evidence type="ECO:0000259" key="11">
    <source>
        <dbReference type="Pfam" id="PF00593"/>
    </source>
</evidence>
<evidence type="ECO:0000256" key="4">
    <source>
        <dbReference type="ARBA" id="ARBA00022692"/>
    </source>
</evidence>
<keyword evidence="13" id="KW-0675">Receptor</keyword>
<sequence length="855" mass="94099">MTARDPMSHPPRVRTALLPLAIAVACIPAVGQAQQDPQTPAPAADEEMVVVGQSAQLRRALADQRDADNLQTIVHSDGINSLPDSNASEALQRLPGLSIERDQGEGRFVRVRGTAPNLNNTTIDGVRVPAPEDDQRAVALDVLPSDLIDSLVVTKALTPDMDADAVGGSIDVRSVSALDKEGPFYKVSGQGSHNDLTDETSPKLAVSGGRTFNVAGGRLGVAAAVSYEDRDFGSDNIETGGSWDFEGDTPGFDEIEQRDYTSINRERTGLALNLDFEQDAANRYHFRTMYSEFTDDEQRNANVIEFDDPLAPGGTADAEVERELKDRVETQEIFSAKAGGEHIIDSWTLEYEASYSEASEEEGPDELAMGEAIFTPIDSIQGVSYSGTKRPRLNLPDNFYDDANFELDEAELEHGDVTDEEVGFKVDFKRDFVVNTNPASVKFGAKRTERTKERDITLYAFDGDDLGNPTADNFTNGEADWRFGRFGNTFNPGAVREELANLDLESNLDEEESQIEDFRIDEDISAGYLMGTLDIDDLRLIGGVRYEDTSLEGRGSRFENDTFTTETATNDYGNLLGSLHARYQLTDRTLIRSSFTQSLARPVFEELSPAIIIDGDEAEFGNPNLDPLEADNLDLGIEHYISDTSAVSAHLFYKDIKNFIFETDLAGTGQTRRGLNMNDFDEAATFENGDDADLMGLELAGSHQFASLPGVLGGVLVNANVTLTDSDASITGFNADEGRFESRDIDLPGQSDVTGNLSLGYEDRNLSMRLAGNYKSEYLLETGDPLESTGDIYQSDHFQLDFSSSYYVTNELQVSFEVTNINDRPYYAYQNREAYNAQHEEYGRTYRLGVTYASF</sequence>